<gene>
    <name evidence="1" type="ORF">NZD89_02305</name>
</gene>
<name>A0ABY6ZHS2_9BACL</name>
<reference evidence="1" key="1">
    <citation type="submission" date="2022-08" db="EMBL/GenBank/DDBJ databases">
        <title>Alicyclobacillus fastidiosus DSM 17978, complete genome.</title>
        <authorList>
            <person name="Wang Q."/>
            <person name="Cai R."/>
            <person name="Wang Z."/>
        </authorList>
    </citation>
    <scope>NUCLEOTIDE SEQUENCE</scope>
    <source>
        <strain evidence="1">DSM 17978</strain>
    </source>
</reference>
<proteinExistence type="predicted"/>
<dbReference type="Proteomes" id="UP001164761">
    <property type="component" value="Chromosome"/>
</dbReference>
<sequence length="196" mass="22704">MMRVPYDSRLQPIDEQLAKLIAERLRISQGTNGYPDKEQFDRWCEEYQVDRHVIASVFAAMNNPRRPPRLPVSPQNLLGIIPVMKKVQSEGITYQVTRMEQYADFSLAYVEIYTDEDTETAELNIQLMLDVEPNEARQIQLHRSQGHTNQSSLVYMVSPKLPDDLNTFSFRLVPNPMPHHPRPPERILNQAVVFGE</sequence>
<dbReference type="RefSeq" id="WP_268006244.1">
    <property type="nucleotide sequence ID" value="NZ_BSUT01000001.1"/>
</dbReference>
<accession>A0ABY6ZHS2</accession>
<evidence type="ECO:0000313" key="2">
    <source>
        <dbReference type="Proteomes" id="UP001164761"/>
    </source>
</evidence>
<dbReference type="EMBL" id="CP104067">
    <property type="protein sequence ID" value="WAH42361.1"/>
    <property type="molecule type" value="Genomic_DNA"/>
</dbReference>
<protein>
    <submittedName>
        <fullName evidence="1">Uncharacterized protein</fullName>
    </submittedName>
</protein>
<evidence type="ECO:0000313" key="1">
    <source>
        <dbReference type="EMBL" id="WAH42361.1"/>
    </source>
</evidence>
<keyword evidence="2" id="KW-1185">Reference proteome</keyword>
<organism evidence="1 2">
    <name type="scientific">Alicyclobacillus fastidiosus</name>
    <dbReference type="NCBI Taxonomy" id="392011"/>
    <lineage>
        <taxon>Bacteria</taxon>
        <taxon>Bacillati</taxon>
        <taxon>Bacillota</taxon>
        <taxon>Bacilli</taxon>
        <taxon>Bacillales</taxon>
        <taxon>Alicyclobacillaceae</taxon>
        <taxon>Alicyclobacillus</taxon>
    </lineage>
</organism>